<dbReference type="OrthoDB" id="10333757at2759"/>
<dbReference type="AlphaFoldDB" id="A0A6G1L016"/>
<protein>
    <submittedName>
        <fullName evidence="1">Uncharacterized protein</fullName>
    </submittedName>
</protein>
<evidence type="ECO:0000313" key="2">
    <source>
        <dbReference type="Proteomes" id="UP000799436"/>
    </source>
</evidence>
<reference evidence="1" key="1">
    <citation type="journal article" date="2020" name="Stud. Mycol.">
        <title>101 Dothideomycetes genomes: a test case for predicting lifestyles and emergence of pathogens.</title>
        <authorList>
            <person name="Haridas S."/>
            <person name="Albert R."/>
            <person name="Binder M."/>
            <person name="Bloem J."/>
            <person name="Labutti K."/>
            <person name="Salamov A."/>
            <person name="Andreopoulos B."/>
            <person name="Baker S."/>
            <person name="Barry K."/>
            <person name="Bills G."/>
            <person name="Bluhm B."/>
            <person name="Cannon C."/>
            <person name="Castanera R."/>
            <person name="Culley D."/>
            <person name="Daum C."/>
            <person name="Ezra D."/>
            <person name="Gonzalez J."/>
            <person name="Henrissat B."/>
            <person name="Kuo A."/>
            <person name="Liang C."/>
            <person name="Lipzen A."/>
            <person name="Lutzoni F."/>
            <person name="Magnuson J."/>
            <person name="Mondo S."/>
            <person name="Nolan M."/>
            <person name="Ohm R."/>
            <person name="Pangilinan J."/>
            <person name="Park H.-J."/>
            <person name="Ramirez L."/>
            <person name="Alfaro M."/>
            <person name="Sun H."/>
            <person name="Tritt A."/>
            <person name="Yoshinaga Y."/>
            <person name="Zwiers L.-H."/>
            <person name="Turgeon B."/>
            <person name="Goodwin S."/>
            <person name="Spatafora J."/>
            <person name="Crous P."/>
            <person name="Grigoriev I."/>
        </authorList>
    </citation>
    <scope>NUCLEOTIDE SEQUENCE</scope>
    <source>
        <strain evidence="1">CBS 116005</strain>
    </source>
</reference>
<gene>
    <name evidence="1" type="ORF">EJ03DRAFT_354492</name>
</gene>
<sequence>MPHLRRISSNNDLRNAAGQHTEVSSHSLGDTVFGADAQLPVSLFTIPNYTFNGLEDLDQAGPESPVSRFSDTTDSFPDFDENVADLIEPAVQVHFRDIDWHHRIDSPTSVTSGVSPFAQDIGEQSCYDDNEDDDDDDALPYELDKQYADFSDYLNGVQPYRRRAIIQLPLPPRLHMTEDTACDSDEGFVAPAESPRDSVPSPLLGRMQRCPYDMRQQRSVVEVGGMRKLRKGCSRLRRTVKEWFGVCEATEMV</sequence>
<keyword evidence="2" id="KW-1185">Reference proteome</keyword>
<dbReference type="Proteomes" id="UP000799436">
    <property type="component" value="Unassembled WGS sequence"/>
</dbReference>
<evidence type="ECO:0000313" key="1">
    <source>
        <dbReference type="EMBL" id="KAF2765879.1"/>
    </source>
</evidence>
<proteinExistence type="predicted"/>
<organism evidence="1 2">
    <name type="scientific">Teratosphaeria nubilosa</name>
    <dbReference type="NCBI Taxonomy" id="161662"/>
    <lineage>
        <taxon>Eukaryota</taxon>
        <taxon>Fungi</taxon>
        <taxon>Dikarya</taxon>
        <taxon>Ascomycota</taxon>
        <taxon>Pezizomycotina</taxon>
        <taxon>Dothideomycetes</taxon>
        <taxon>Dothideomycetidae</taxon>
        <taxon>Mycosphaerellales</taxon>
        <taxon>Teratosphaeriaceae</taxon>
        <taxon>Teratosphaeria</taxon>
    </lineage>
</organism>
<dbReference type="EMBL" id="ML995882">
    <property type="protein sequence ID" value="KAF2765879.1"/>
    <property type="molecule type" value="Genomic_DNA"/>
</dbReference>
<accession>A0A6G1L016</accession>
<name>A0A6G1L016_9PEZI</name>